<proteinExistence type="predicted"/>
<dbReference type="Gramene" id="PUZ41175">
    <property type="protein sequence ID" value="PUZ41175"/>
    <property type="gene ID" value="GQ55_9G483100"/>
</dbReference>
<sequence>MSSSEKRTGRAHQSWTASAPVSFLRASFVPRSLTWRRRPTSRADGKPEDSEALRSSGAAEMERPFIAVAGGAGGAGKKKAS</sequence>
<evidence type="ECO:0000313" key="3">
    <source>
        <dbReference type="Proteomes" id="UP000244336"/>
    </source>
</evidence>
<name>A0A2T7CCX9_9POAL</name>
<feature type="region of interest" description="Disordered" evidence="1">
    <location>
        <begin position="34"/>
        <end position="59"/>
    </location>
</feature>
<dbReference type="AlphaFoldDB" id="A0A2T7CCX9"/>
<dbReference type="EMBL" id="CM009757">
    <property type="protein sequence ID" value="PUZ41175.1"/>
    <property type="molecule type" value="Genomic_DNA"/>
</dbReference>
<gene>
    <name evidence="2" type="ORF">GQ55_9G483100</name>
</gene>
<protein>
    <submittedName>
        <fullName evidence="2">Uncharacterized protein</fullName>
    </submittedName>
</protein>
<reference evidence="2 3" key="1">
    <citation type="submission" date="2018-04" db="EMBL/GenBank/DDBJ databases">
        <title>WGS assembly of Panicum hallii var. hallii HAL2.</title>
        <authorList>
            <person name="Lovell J."/>
            <person name="Jenkins J."/>
            <person name="Lowry D."/>
            <person name="Mamidi S."/>
            <person name="Sreedasyam A."/>
            <person name="Weng X."/>
            <person name="Barry K."/>
            <person name="Bonette J."/>
            <person name="Campitelli B."/>
            <person name="Daum C."/>
            <person name="Gordon S."/>
            <person name="Gould B."/>
            <person name="Lipzen A."/>
            <person name="MacQueen A."/>
            <person name="Palacio-Mejia J."/>
            <person name="Plott C."/>
            <person name="Shakirov E."/>
            <person name="Shu S."/>
            <person name="Yoshinaga Y."/>
            <person name="Zane M."/>
            <person name="Rokhsar D."/>
            <person name="Grimwood J."/>
            <person name="Schmutz J."/>
            <person name="Juenger T."/>
        </authorList>
    </citation>
    <scope>NUCLEOTIDE SEQUENCE [LARGE SCALE GENOMIC DNA]</scope>
    <source>
        <strain evidence="3">cv. HAL2</strain>
    </source>
</reference>
<evidence type="ECO:0000313" key="2">
    <source>
        <dbReference type="EMBL" id="PUZ41175.1"/>
    </source>
</evidence>
<accession>A0A2T7CCX9</accession>
<organism evidence="2 3">
    <name type="scientific">Panicum hallii var. hallii</name>
    <dbReference type="NCBI Taxonomy" id="1504633"/>
    <lineage>
        <taxon>Eukaryota</taxon>
        <taxon>Viridiplantae</taxon>
        <taxon>Streptophyta</taxon>
        <taxon>Embryophyta</taxon>
        <taxon>Tracheophyta</taxon>
        <taxon>Spermatophyta</taxon>
        <taxon>Magnoliopsida</taxon>
        <taxon>Liliopsida</taxon>
        <taxon>Poales</taxon>
        <taxon>Poaceae</taxon>
        <taxon>PACMAD clade</taxon>
        <taxon>Panicoideae</taxon>
        <taxon>Panicodae</taxon>
        <taxon>Paniceae</taxon>
        <taxon>Panicinae</taxon>
        <taxon>Panicum</taxon>
        <taxon>Panicum sect. Panicum</taxon>
    </lineage>
</organism>
<keyword evidence="3" id="KW-1185">Reference proteome</keyword>
<evidence type="ECO:0000256" key="1">
    <source>
        <dbReference type="SAM" id="MobiDB-lite"/>
    </source>
</evidence>
<dbReference type="Proteomes" id="UP000244336">
    <property type="component" value="Chromosome 9"/>
</dbReference>
<feature type="compositionally biased region" description="Basic and acidic residues" evidence="1">
    <location>
        <begin position="41"/>
        <end position="52"/>
    </location>
</feature>